<evidence type="ECO:0000313" key="20">
    <source>
        <dbReference type="EMBL" id="OBZ87802.1"/>
    </source>
</evidence>
<evidence type="ECO:0000256" key="9">
    <source>
        <dbReference type="ARBA" id="ARBA00048342"/>
    </source>
</evidence>
<comment type="catalytic activity">
    <reaction evidence="10">
        <text>a 5,6-dihydrouridine in mRNA + NADP(+) = a uridine in mRNA + NADPH + H(+)</text>
        <dbReference type="Rhea" id="RHEA:69855"/>
        <dbReference type="Rhea" id="RHEA-COMP:14658"/>
        <dbReference type="Rhea" id="RHEA-COMP:17789"/>
        <dbReference type="ChEBI" id="CHEBI:15378"/>
        <dbReference type="ChEBI" id="CHEBI:57783"/>
        <dbReference type="ChEBI" id="CHEBI:58349"/>
        <dbReference type="ChEBI" id="CHEBI:65315"/>
        <dbReference type="ChEBI" id="CHEBI:74443"/>
    </reaction>
    <physiologicalReaction direction="right-to-left" evidence="10">
        <dbReference type="Rhea" id="RHEA:69857"/>
    </physiologicalReaction>
</comment>
<dbReference type="InterPro" id="IPR018517">
    <property type="entry name" value="tRNA_hU_synthase_CS"/>
</dbReference>
<comment type="caution">
    <text evidence="20">The sequence shown here is derived from an EMBL/GenBank/DDBJ whole genome shotgun (WGS) entry which is preliminary data.</text>
</comment>
<dbReference type="GO" id="GO:0102266">
    <property type="term" value="F:tRNA-dihydrouridine20a synthase activity"/>
    <property type="evidence" value="ECO:0007669"/>
    <property type="project" value="UniProtKB-EC"/>
</dbReference>
<keyword evidence="3" id="KW-0288">FMN</keyword>
<comment type="similarity">
    <text evidence="15">Belongs to the Dus family. Dus4 subfamily.</text>
</comment>
<dbReference type="OrthoDB" id="9977870at2759"/>
<dbReference type="STRING" id="101091.A0A1C7NFC1"/>
<evidence type="ECO:0000256" key="5">
    <source>
        <dbReference type="ARBA" id="ARBA00022694"/>
    </source>
</evidence>
<organism evidence="20 21">
    <name type="scientific">Choanephora cucurbitarum</name>
    <dbReference type="NCBI Taxonomy" id="101091"/>
    <lineage>
        <taxon>Eukaryota</taxon>
        <taxon>Fungi</taxon>
        <taxon>Fungi incertae sedis</taxon>
        <taxon>Mucoromycota</taxon>
        <taxon>Mucoromycotina</taxon>
        <taxon>Mucoromycetes</taxon>
        <taxon>Mucorales</taxon>
        <taxon>Mucorineae</taxon>
        <taxon>Choanephoraceae</taxon>
        <taxon>Choanephoroideae</taxon>
        <taxon>Choanephora</taxon>
    </lineage>
</organism>
<evidence type="ECO:0000256" key="8">
    <source>
        <dbReference type="ARBA" id="ARBA00023027"/>
    </source>
</evidence>
<dbReference type="InParanoid" id="A0A1C7NFC1"/>
<dbReference type="SUPFAM" id="SSF51395">
    <property type="entry name" value="FMN-linked oxidoreductases"/>
    <property type="match status" value="1"/>
</dbReference>
<keyword evidence="8" id="KW-0520">NAD</keyword>
<dbReference type="GO" id="GO:0106414">
    <property type="term" value="F:mRNA dihydrouridine synthase activity"/>
    <property type="evidence" value="ECO:0007669"/>
    <property type="project" value="RHEA"/>
</dbReference>
<evidence type="ECO:0000256" key="11">
    <source>
        <dbReference type="ARBA" id="ARBA00050434"/>
    </source>
</evidence>
<dbReference type="GO" id="GO:0050660">
    <property type="term" value="F:flavin adenine dinucleotide binding"/>
    <property type="evidence" value="ECO:0007669"/>
    <property type="project" value="InterPro"/>
</dbReference>
<evidence type="ECO:0000256" key="3">
    <source>
        <dbReference type="ARBA" id="ARBA00022643"/>
    </source>
</evidence>
<dbReference type="InterPro" id="IPR013785">
    <property type="entry name" value="Aldolase_TIM"/>
</dbReference>
<name>A0A1C7NFC1_9FUNG</name>
<keyword evidence="2" id="KW-0285">Flavoprotein</keyword>
<dbReference type="PROSITE" id="PS01136">
    <property type="entry name" value="UPF0034"/>
    <property type="match status" value="1"/>
</dbReference>
<comment type="catalytic activity">
    <reaction evidence="11">
        <text>5,6-dihydrouridine(20b) in tRNA + NADP(+) = uridine(20b) in tRNA + NADPH + H(+)</text>
        <dbReference type="Rhea" id="RHEA:53356"/>
        <dbReference type="Rhea" id="RHEA-COMP:13537"/>
        <dbReference type="Rhea" id="RHEA-COMP:13538"/>
        <dbReference type="ChEBI" id="CHEBI:15378"/>
        <dbReference type="ChEBI" id="CHEBI:57783"/>
        <dbReference type="ChEBI" id="CHEBI:58349"/>
        <dbReference type="ChEBI" id="CHEBI:65315"/>
        <dbReference type="ChEBI" id="CHEBI:74443"/>
        <dbReference type="EC" id="1.3.1.90"/>
    </reaction>
    <physiologicalReaction direction="right-to-left" evidence="11">
        <dbReference type="Rhea" id="RHEA:53358"/>
    </physiologicalReaction>
</comment>
<evidence type="ECO:0000256" key="17">
    <source>
        <dbReference type="ARBA" id="ARBA00071722"/>
    </source>
</evidence>
<dbReference type="CDD" id="cd02801">
    <property type="entry name" value="DUS_like_FMN"/>
    <property type="match status" value="1"/>
</dbReference>
<evidence type="ECO:0000256" key="14">
    <source>
        <dbReference type="ARBA" id="ARBA00052996"/>
    </source>
</evidence>
<comment type="catalytic activity">
    <reaction evidence="9">
        <text>a 5,6-dihydrouridine in mRNA + NAD(+) = a uridine in mRNA + NADH + H(+)</text>
        <dbReference type="Rhea" id="RHEA:69851"/>
        <dbReference type="Rhea" id="RHEA-COMP:14658"/>
        <dbReference type="Rhea" id="RHEA-COMP:17789"/>
        <dbReference type="ChEBI" id="CHEBI:15378"/>
        <dbReference type="ChEBI" id="CHEBI:57540"/>
        <dbReference type="ChEBI" id="CHEBI:57945"/>
        <dbReference type="ChEBI" id="CHEBI:65315"/>
        <dbReference type="ChEBI" id="CHEBI:74443"/>
    </reaction>
    <physiologicalReaction direction="right-to-left" evidence="9">
        <dbReference type="Rhea" id="RHEA:69853"/>
    </physiologicalReaction>
</comment>
<dbReference type="FunFam" id="3.20.20.70:FF:000159">
    <property type="entry name" value="tRNA-dihydrouridine synthase 4"/>
    <property type="match status" value="1"/>
</dbReference>
<keyword evidence="5" id="KW-0819">tRNA processing</keyword>
<sequence>MSEYQKKTTPLDVLENKKRINVCAPMVRYSKLAFRELVRKYNTDIVYTPMILADVFKCSEFARSSDFTTNPQDDPVVVQFAANNPVDLADAAELVSPFAGGIDLNCGCPQKWAYQEKIGSYLMQDPENVRDMIRTVKGRVNIPMSIKIRVHDDLRTTYEFVKRAESVGVDFLTVHGRTRLQKSTEPVNFEGIKLVKESVGMPVIANGSIFSMKDADEMYEKTGVDGVMSARGLLQNPALFAGYETTPWECIEDYVRLAIGYGTNSFIFHHHLMFMFEDIMSNAERKTFNTLSSIPAILDHLEEYWGLDATKLNQRMIESNRGFLVEKGLDLHSLIHTLKLMI</sequence>
<evidence type="ECO:0000256" key="18">
    <source>
        <dbReference type="ARBA" id="ARBA00078338"/>
    </source>
</evidence>
<proteinExistence type="inferred from homology"/>
<dbReference type="GO" id="GO:0102267">
    <property type="term" value="F:tRNA-dihydrouridine20b synthase activity"/>
    <property type="evidence" value="ECO:0007669"/>
    <property type="project" value="EnsemblFungi"/>
</dbReference>
<dbReference type="FunCoup" id="A0A1C7NFC1">
    <property type="interactions" value="98"/>
</dbReference>
<keyword evidence="6" id="KW-0521">NADP</keyword>
<dbReference type="InterPro" id="IPR035587">
    <property type="entry name" value="DUS-like_FMN-bd"/>
</dbReference>
<evidence type="ECO:0000256" key="16">
    <source>
        <dbReference type="ARBA" id="ARBA00066483"/>
    </source>
</evidence>
<comment type="catalytic activity">
    <reaction evidence="12">
        <text>5,6-dihydrouridine(20a) in tRNA + NAD(+) = uridine(20a) in tRNA + NADH + H(+)</text>
        <dbReference type="Rhea" id="RHEA:53348"/>
        <dbReference type="Rhea" id="RHEA-COMP:13535"/>
        <dbReference type="Rhea" id="RHEA-COMP:13536"/>
        <dbReference type="ChEBI" id="CHEBI:15378"/>
        <dbReference type="ChEBI" id="CHEBI:57540"/>
        <dbReference type="ChEBI" id="CHEBI:57945"/>
        <dbReference type="ChEBI" id="CHEBI:65315"/>
        <dbReference type="ChEBI" id="CHEBI:74443"/>
        <dbReference type="EC" id="1.3.1.90"/>
    </reaction>
    <physiologicalReaction direction="right-to-left" evidence="12">
        <dbReference type="Rhea" id="RHEA:53350"/>
    </physiologicalReaction>
</comment>
<gene>
    <name evidence="20" type="primary">Dus4l</name>
    <name evidence="20" type="ORF">A0J61_04151</name>
</gene>
<keyword evidence="4" id="KW-0507">mRNA processing</keyword>
<evidence type="ECO:0000256" key="13">
    <source>
        <dbReference type="ARBA" id="ARBA00051932"/>
    </source>
</evidence>
<keyword evidence="7" id="KW-0560">Oxidoreductase</keyword>
<dbReference type="PANTHER" id="PTHR11082:SF31">
    <property type="entry name" value="TRNA-DIHYDROURIDINE(20A_20B) SYNTHASE [NAD(P)+]-LIKE"/>
    <property type="match status" value="1"/>
</dbReference>
<protein>
    <recommendedName>
        <fullName evidence="17">tRNA-dihydrouridine(20a/20b) synthase [NAD(P)+]</fullName>
        <ecNumber evidence="16">1.3.1.90</ecNumber>
    </recommendedName>
    <alternativeName>
        <fullName evidence="18">tRNA-dihydrouridine synthase 4</fullName>
    </alternativeName>
</protein>
<evidence type="ECO:0000313" key="21">
    <source>
        <dbReference type="Proteomes" id="UP000093000"/>
    </source>
</evidence>
<keyword evidence="21" id="KW-1185">Reference proteome</keyword>
<dbReference type="AlphaFoldDB" id="A0A1C7NFC1"/>
<evidence type="ECO:0000259" key="19">
    <source>
        <dbReference type="Pfam" id="PF01207"/>
    </source>
</evidence>
<evidence type="ECO:0000256" key="15">
    <source>
        <dbReference type="ARBA" id="ARBA00060741"/>
    </source>
</evidence>
<dbReference type="PANTHER" id="PTHR11082">
    <property type="entry name" value="TRNA-DIHYDROURIDINE SYNTHASE"/>
    <property type="match status" value="1"/>
</dbReference>
<comment type="catalytic activity">
    <reaction evidence="14">
        <text>5,6-dihydrouridine(20a) in tRNA + NADP(+) = uridine(20a) in tRNA + NADPH + H(+)</text>
        <dbReference type="Rhea" id="RHEA:53344"/>
        <dbReference type="Rhea" id="RHEA-COMP:13535"/>
        <dbReference type="Rhea" id="RHEA-COMP:13536"/>
        <dbReference type="ChEBI" id="CHEBI:15378"/>
        <dbReference type="ChEBI" id="CHEBI:57783"/>
        <dbReference type="ChEBI" id="CHEBI:58349"/>
        <dbReference type="ChEBI" id="CHEBI:65315"/>
        <dbReference type="ChEBI" id="CHEBI:74443"/>
        <dbReference type="EC" id="1.3.1.90"/>
    </reaction>
    <physiologicalReaction direction="right-to-left" evidence="14">
        <dbReference type="Rhea" id="RHEA:53346"/>
    </physiologicalReaction>
</comment>
<evidence type="ECO:0000256" key="10">
    <source>
        <dbReference type="ARBA" id="ARBA00049447"/>
    </source>
</evidence>
<evidence type="ECO:0000256" key="12">
    <source>
        <dbReference type="ARBA" id="ARBA00051779"/>
    </source>
</evidence>
<feature type="domain" description="DUS-like FMN-binding" evidence="19">
    <location>
        <begin position="23"/>
        <end position="256"/>
    </location>
</feature>
<evidence type="ECO:0000256" key="2">
    <source>
        <dbReference type="ARBA" id="ARBA00022630"/>
    </source>
</evidence>
<dbReference type="Pfam" id="PF01207">
    <property type="entry name" value="Dus"/>
    <property type="match status" value="1"/>
</dbReference>
<dbReference type="Proteomes" id="UP000093000">
    <property type="component" value="Unassembled WGS sequence"/>
</dbReference>
<dbReference type="EMBL" id="LUGH01000196">
    <property type="protein sequence ID" value="OBZ87802.1"/>
    <property type="molecule type" value="Genomic_DNA"/>
</dbReference>
<evidence type="ECO:0000256" key="4">
    <source>
        <dbReference type="ARBA" id="ARBA00022664"/>
    </source>
</evidence>
<comment type="catalytic activity">
    <reaction evidence="13">
        <text>5,6-dihydrouridine(20b) in tRNA + NAD(+) = uridine(20b) in tRNA + NADH + H(+)</text>
        <dbReference type="Rhea" id="RHEA:53352"/>
        <dbReference type="Rhea" id="RHEA-COMP:13537"/>
        <dbReference type="Rhea" id="RHEA-COMP:13538"/>
        <dbReference type="ChEBI" id="CHEBI:15378"/>
        <dbReference type="ChEBI" id="CHEBI:57540"/>
        <dbReference type="ChEBI" id="CHEBI:57945"/>
        <dbReference type="ChEBI" id="CHEBI:65315"/>
        <dbReference type="ChEBI" id="CHEBI:74443"/>
        <dbReference type="EC" id="1.3.1.90"/>
    </reaction>
    <physiologicalReaction direction="right-to-left" evidence="13">
        <dbReference type="Rhea" id="RHEA:53354"/>
    </physiologicalReaction>
</comment>
<dbReference type="GO" id="GO:0006397">
    <property type="term" value="P:mRNA processing"/>
    <property type="evidence" value="ECO:0007669"/>
    <property type="project" value="UniProtKB-KW"/>
</dbReference>
<dbReference type="EC" id="1.3.1.90" evidence="16"/>
<comment type="cofactor">
    <cofactor evidence="1">
        <name>FMN</name>
        <dbReference type="ChEBI" id="CHEBI:58210"/>
    </cofactor>
</comment>
<dbReference type="Gene3D" id="3.20.20.70">
    <property type="entry name" value="Aldolase class I"/>
    <property type="match status" value="1"/>
</dbReference>
<evidence type="ECO:0000256" key="7">
    <source>
        <dbReference type="ARBA" id="ARBA00023002"/>
    </source>
</evidence>
<evidence type="ECO:0000256" key="1">
    <source>
        <dbReference type="ARBA" id="ARBA00001917"/>
    </source>
</evidence>
<reference evidence="20 21" key="1">
    <citation type="submission" date="2016-03" db="EMBL/GenBank/DDBJ databases">
        <title>Choanephora cucurbitarum.</title>
        <authorList>
            <person name="Min B."/>
            <person name="Park H."/>
            <person name="Park J.-H."/>
            <person name="Shin H.-D."/>
            <person name="Choi I.-G."/>
        </authorList>
    </citation>
    <scope>NUCLEOTIDE SEQUENCE [LARGE SCALE GENOMIC DNA]</scope>
    <source>
        <strain evidence="20 21">KUS-F28377</strain>
    </source>
</reference>
<evidence type="ECO:0000256" key="6">
    <source>
        <dbReference type="ARBA" id="ARBA00022857"/>
    </source>
</evidence>
<accession>A0A1C7NFC1</accession>